<evidence type="ECO:0000313" key="3">
    <source>
        <dbReference type="Proteomes" id="UP000499080"/>
    </source>
</evidence>
<dbReference type="AlphaFoldDB" id="A0A4Y2G1M6"/>
<name>A0A4Y2G1M6_ARAVE</name>
<dbReference type="EMBL" id="BGPR01001142">
    <property type="protein sequence ID" value="GBM46575.1"/>
    <property type="molecule type" value="Genomic_DNA"/>
</dbReference>
<accession>A0A4Y2G1M6</accession>
<feature type="region of interest" description="Disordered" evidence="1">
    <location>
        <begin position="76"/>
        <end position="117"/>
    </location>
</feature>
<keyword evidence="3" id="KW-1185">Reference proteome</keyword>
<comment type="caution">
    <text evidence="2">The sequence shown here is derived from an EMBL/GenBank/DDBJ whole genome shotgun (WGS) entry which is preliminary data.</text>
</comment>
<proteinExistence type="predicted"/>
<evidence type="ECO:0000313" key="2">
    <source>
        <dbReference type="EMBL" id="GBM46575.1"/>
    </source>
</evidence>
<sequence length="117" mass="13354">MFFVAQEVTIFSKDCITETPIYKTLAEKSWKKKLVIPIIFPFKKKQQGIAPKRPNVLQKPNGPGARSCQKLQPLVQSSTKESILHNGKNLQPETPKPDNAKILRGTRWRGNRPVEKF</sequence>
<dbReference type="Proteomes" id="UP000499080">
    <property type="component" value="Unassembled WGS sequence"/>
</dbReference>
<reference evidence="2 3" key="1">
    <citation type="journal article" date="2019" name="Sci. Rep.">
        <title>Orb-weaving spider Araneus ventricosus genome elucidates the spidroin gene catalogue.</title>
        <authorList>
            <person name="Kono N."/>
            <person name="Nakamura H."/>
            <person name="Ohtoshi R."/>
            <person name="Moran D.A.P."/>
            <person name="Shinohara A."/>
            <person name="Yoshida Y."/>
            <person name="Fujiwara M."/>
            <person name="Mori M."/>
            <person name="Tomita M."/>
            <person name="Arakawa K."/>
        </authorList>
    </citation>
    <scope>NUCLEOTIDE SEQUENCE [LARGE SCALE GENOMIC DNA]</scope>
</reference>
<evidence type="ECO:0000256" key="1">
    <source>
        <dbReference type="SAM" id="MobiDB-lite"/>
    </source>
</evidence>
<organism evidence="2 3">
    <name type="scientific">Araneus ventricosus</name>
    <name type="common">Orbweaver spider</name>
    <name type="synonym">Epeira ventricosa</name>
    <dbReference type="NCBI Taxonomy" id="182803"/>
    <lineage>
        <taxon>Eukaryota</taxon>
        <taxon>Metazoa</taxon>
        <taxon>Ecdysozoa</taxon>
        <taxon>Arthropoda</taxon>
        <taxon>Chelicerata</taxon>
        <taxon>Arachnida</taxon>
        <taxon>Araneae</taxon>
        <taxon>Araneomorphae</taxon>
        <taxon>Entelegynae</taxon>
        <taxon>Araneoidea</taxon>
        <taxon>Araneidae</taxon>
        <taxon>Araneus</taxon>
    </lineage>
</organism>
<protein>
    <submittedName>
        <fullName evidence="2">Uncharacterized protein</fullName>
    </submittedName>
</protein>
<gene>
    <name evidence="2" type="ORF">AVEN_271523_1</name>
</gene>